<dbReference type="RefSeq" id="WP_012063609.1">
    <property type="nucleotide sequence ID" value="NC_009633.1"/>
</dbReference>
<dbReference type="eggNOG" id="ENOG50341RR">
    <property type="taxonomic scope" value="Bacteria"/>
</dbReference>
<evidence type="ECO:0000313" key="2">
    <source>
        <dbReference type="Proteomes" id="UP000001572"/>
    </source>
</evidence>
<evidence type="ECO:0008006" key="3">
    <source>
        <dbReference type="Google" id="ProtNLM"/>
    </source>
</evidence>
<gene>
    <name evidence="1" type="ordered locus">Amet_2481</name>
</gene>
<dbReference type="STRING" id="293826.Amet_2481"/>
<accession>A6TR16</accession>
<reference evidence="2" key="1">
    <citation type="journal article" date="2016" name="Genome Announc.">
        <title>Complete genome sequence of Alkaliphilus metalliredigens strain QYMF, an alkaliphilic and metal-reducing bacterium isolated from borax-contaminated leachate ponds.</title>
        <authorList>
            <person name="Hwang C."/>
            <person name="Copeland A."/>
            <person name="Lucas S."/>
            <person name="Lapidus A."/>
            <person name="Barry K."/>
            <person name="Detter J.C."/>
            <person name="Glavina Del Rio T."/>
            <person name="Hammon N."/>
            <person name="Israni S."/>
            <person name="Dalin E."/>
            <person name="Tice H."/>
            <person name="Pitluck S."/>
            <person name="Chertkov O."/>
            <person name="Brettin T."/>
            <person name="Bruce D."/>
            <person name="Han C."/>
            <person name="Schmutz J."/>
            <person name="Larimer F."/>
            <person name="Land M.L."/>
            <person name="Hauser L."/>
            <person name="Kyrpides N."/>
            <person name="Mikhailova N."/>
            <person name="Ye Q."/>
            <person name="Zhou J."/>
            <person name="Richardson P."/>
            <person name="Fields M.W."/>
        </authorList>
    </citation>
    <scope>NUCLEOTIDE SEQUENCE [LARGE SCALE GENOMIC DNA]</scope>
    <source>
        <strain evidence="2">QYMF</strain>
    </source>
</reference>
<dbReference type="KEGG" id="amt:Amet_2481"/>
<dbReference type="EMBL" id="CP000724">
    <property type="protein sequence ID" value="ABR48634.1"/>
    <property type="molecule type" value="Genomic_DNA"/>
</dbReference>
<sequence length="145" mass="16941">MVKNKTVKGFRACKKCKSPVQESALYDYCDNCYQKIEEVFDKIRAYLIEYPGATGFEMEQRLGIPIHVINNFVNDGRLEEIPNEYLHVDCQRCGCLLLSAHHKYCPKCEIDVIRELNQAKDSFKIVPPNNTLQGKMRFRKYAREE</sequence>
<name>A6TR16_ALKMQ</name>
<evidence type="ECO:0000313" key="1">
    <source>
        <dbReference type="EMBL" id="ABR48634.1"/>
    </source>
</evidence>
<proteinExistence type="predicted"/>
<keyword evidence="2" id="KW-1185">Reference proteome</keyword>
<dbReference type="HOGENOM" id="CLU_137779_0_0_9"/>
<dbReference type="AlphaFoldDB" id="A6TR16"/>
<dbReference type="OrthoDB" id="1739831at2"/>
<dbReference type="Proteomes" id="UP000001572">
    <property type="component" value="Chromosome"/>
</dbReference>
<organism evidence="1 2">
    <name type="scientific">Alkaliphilus metalliredigens (strain QYMF)</name>
    <dbReference type="NCBI Taxonomy" id="293826"/>
    <lineage>
        <taxon>Bacteria</taxon>
        <taxon>Bacillati</taxon>
        <taxon>Bacillota</taxon>
        <taxon>Clostridia</taxon>
        <taxon>Peptostreptococcales</taxon>
        <taxon>Natronincolaceae</taxon>
        <taxon>Alkaliphilus</taxon>
    </lineage>
</organism>
<protein>
    <recommendedName>
        <fullName evidence="3">Flagellar protein</fullName>
    </recommendedName>
</protein>